<dbReference type="PANTHER" id="PTHR36107">
    <property type="entry name" value="SMALL, ACID-SOLUBLE SPORE PROTEIN A"/>
    <property type="match status" value="1"/>
</dbReference>
<dbReference type="Pfam" id="PF00269">
    <property type="entry name" value="SASP"/>
    <property type="match status" value="1"/>
</dbReference>
<dbReference type="PANTHER" id="PTHR36107:SF1">
    <property type="entry name" value="SMALL, ACID-SOLUBLE SPORE PROTEIN A"/>
    <property type="match status" value="1"/>
</dbReference>
<evidence type="ECO:0000256" key="1">
    <source>
        <dbReference type="ARBA" id="ARBA00003863"/>
    </source>
</evidence>
<dbReference type="GO" id="GO:0003690">
    <property type="term" value="F:double-stranded DNA binding"/>
    <property type="evidence" value="ECO:0007669"/>
    <property type="project" value="InterPro"/>
</dbReference>
<evidence type="ECO:0000256" key="3">
    <source>
        <dbReference type="ARBA" id="ARBA00023125"/>
    </source>
</evidence>
<evidence type="ECO:0000313" key="4">
    <source>
        <dbReference type="EMBL" id="ANE46700.1"/>
    </source>
</evidence>
<comment type="function">
    <text evidence="1">SASP are bound to spore DNA. They are double-stranded DNA-binding proteins that cause DNA to change to an a-like conformation. They protect the DNA backbone from chemical and enzymatic cleavage and are thus involved in dormant spore's high resistance to UV light.</text>
</comment>
<accession>A0A172TI66</accession>
<dbReference type="OrthoDB" id="2939151at2"/>
<dbReference type="InterPro" id="IPR018126">
    <property type="entry name" value="SASP_alpha/beta-type_CS"/>
</dbReference>
<dbReference type="PATRIC" id="fig|1178515.4.peg.2192"/>
<dbReference type="STRING" id="1178515.SY83_10920"/>
<reference evidence="4 5" key="1">
    <citation type="submission" date="2015-01" db="EMBL/GenBank/DDBJ databases">
        <title>Paenibacillus swuensis/DY6/whole genome sequencing.</title>
        <authorList>
            <person name="Kim M.K."/>
            <person name="Srinivasan S."/>
            <person name="Lee J.-J."/>
        </authorList>
    </citation>
    <scope>NUCLEOTIDE SEQUENCE [LARGE SCALE GENOMIC DNA]</scope>
    <source>
        <strain evidence="4 5">DY6</strain>
    </source>
</reference>
<dbReference type="Gene3D" id="6.10.10.80">
    <property type="entry name" value="Small, acid-soluble spore protein, alpha/beta type-like"/>
    <property type="match status" value="1"/>
</dbReference>
<organism evidence="4 5">
    <name type="scientific">Paenibacillus swuensis</name>
    <dbReference type="NCBI Taxonomy" id="1178515"/>
    <lineage>
        <taxon>Bacteria</taxon>
        <taxon>Bacillati</taxon>
        <taxon>Bacillota</taxon>
        <taxon>Bacilli</taxon>
        <taxon>Bacillales</taxon>
        <taxon>Paenibacillaceae</taxon>
        <taxon>Paenibacillus</taxon>
    </lineage>
</organism>
<dbReference type="InterPro" id="IPR050847">
    <property type="entry name" value="SASP_DNA-binding"/>
</dbReference>
<dbReference type="Proteomes" id="UP000076927">
    <property type="component" value="Chromosome"/>
</dbReference>
<protein>
    <submittedName>
        <fullName evidence="4">Spore protein</fullName>
    </submittedName>
</protein>
<keyword evidence="5" id="KW-1185">Reference proteome</keyword>
<keyword evidence="3" id="KW-0238">DNA-binding</keyword>
<gene>
    <name evidence="4" type="ORF">SY83_10920</name>
</gene>
<dbReference type="AlphaFoldDB" id="A0A172TI66"/>
<dbReference type="RefSeq" id="WP_068606422.1">
    <property type="nucleotide sequence ID" value="NZ_CP011388.1"/>
</dbReference>
<name>A0A172TI66_9BACL</name>
<evidence type="ECO:0000313" key="5">
    <source>
        <dbReference type="Proteomes" id="UP000076927"/>
    </source>
</evidence>
<dbReference type="InterPro" id="IPR001448">
    <property type="entry name" value="SASP_alpha/beta-type"/>
</dbReference>
<comment type="similarity">
    <text evidence="2">Belongs to the alpha/beta-type SASP family.</text>
</comment>
<dbReference type="InterPro" id="IPR038300">
    <property type="entry name" value="SASP_sf_alpha/beta"/>
</dbReference>
<dbReference type="KEGG" id="pswu:SY83_10920"/>
<evidence type="ECO:0000256" key="2">
    <source>
        <dbReference type="ARBA" id="ARBA00005442"/>
    </source>
</evidence>
<sequence>MGKGQSGRRQIVPESHEALDLMKYEIAAEMGLPVGKQTLTSADVEFAAELGSIPSSSLTSTKEDYWGNLTSRDSGAVGGEMTRRLIRKAEDSILGIL</sequence>
<proteinExistence type="inferred from homology"/>
<dbReference type="PROSITE" id="PS00304">
    <property type="entry name" value="SASP_1"/>
    <property type="match status" value="1"/>
</dbReference>
<dbReference type="EMBL" id="CP011388">
    <property type="protein sequence ID" value="ANE46700.1"/>
    <property type="molecule type" value="Genomic_DNA"/>
</dbReference>
<dbReference type="GO" id="GO:0006265">
    <property type="term" value="P:DNA topological change"/>
    <property type="evidence" value="ECO:0007669"/>
    <property type="project" value="InterPro"/>
</dbReference>